<dbReference type="OMA" id="FPSIYMD"/>
<dbReference type="RefSeq" id="XP_011663375.2">
    <property type="nucleotide sequence ID" value="XM_011665073.2"/>
</dbReference>
<evidence type="ECO:0000256" key="4">
    <source>
        <dbReference type="SAM" id="SignalP"/>
    </source>
</evidence>
<reference evidence="5" key="2">
    <citation type="submission" date="2021-01" db="UniProtKB">
        <authorList>
            <consortium name="EnsemblMetazoa"/>
        </authorList>
    </citation>
    <scope>IDENTIFICATION</scope>
</reference>
<dbReference type="InParanoid" id="A0A7M7HCN9"/>
<evidence type="ECO:0000313" key="5">
    <source>
        <dbReference type="EnsemblMetazoa" id="XP_011663375"/>
    </source>
</evidence>
<dbReference type="OrthoDB" id="5796153at2759"/>
<dbReference type="Proteomes" id="UP000007110">
    <property type="component" value="Unassembled WGS sequence"/>
</dbReference>
<keyword evidence="2" id="KW-1015">Disulfide bond</keyword>
<dbReference type="InterPro" id="IPR017853">
    <property type="entry name" value="GH"/>
</dbReference>
<dbReference type="GeneID" id="575967"/>
<dbReference type="Gene3D" id="3.20.20.70">
    <property type="entry name" value="Aldolase class I"/>
    <property type="match status" value="1"/>
</dbReference>
<dbReference type="SUPFAM" id="SSF51445">
    <property type="entry name" value="(Trans)glycosidases"/>
    <property type="match status" value="1"/>
</dbReference>
<keyword evidence="3" id="KW-0378">Hydrolase</keyword>
<accession>A0A7M7HCN9</accession>
<evidence type="ECO:0000313" key="6">
    <source>
        <dbReference type="Proteomes" id="UP000007110"/>
    </source>
</evidence>
<dbReference type="FunCoup" id="A0A7M7HCN9">
    <property type="interactions" value="506"/>
</dbReference>
<dbReference type="EnsemblMetazoa" id="XM_011665073">
    <property type="protein sequence ID" value="XP_011663375"/>
    <property type="gene ID" value="LOC575967"/>
</dbReference>
<dbReference type="GO" id="GO:0030214">
    <property type="term" value="P:hyaluronan catabolic process"/>
    <property type="evidence" value="ECO:0000318"/>
    <property type="project" value="GO_Central"/>
</dbReference>
<dbReference type="AlphaFoldDB" id="A0A7M7HCN9"/>
<dbReference type="EC" id="3.2.1.35" evidence="3"/>
<sequence length="447" mass="51050">MSGNYISLVCQLLLMLCLFKSIHCTVKREQVLLNVFNKYLNRNEHWKNFGRIRSFPPRTYGSEGTRWSADGGDVFRAIWNVPNGCEERHGIELPLSDYGIEFNKNHSWRTGDVISLFGARFIGYYPYVTEDGTFINGGIPQLGNITAHLQKVADDILTAISDPDYAGLAMIDWEAWYPQWNSIEQRYRTYSTDHVSRQHPEWDKDTVNTVAALEWTEGAKLFMESTLQLAKLLRPKALWGYYHYPYCTVLANSTQCHPLQPKLNDEILWLFNESTIMYPSIYLIPEHVADFESSVKGRLAEAFRIREKSSDPKGAVMSYTRFNYTSTHYYFTLEDLNHTILTSAEFGTHGIVFWGDNYDDGTLQTCQELRDYIINALGPVVVMAREGAGSCSNRVCSGQGRCVGEILTCGKGDHRQKRKTIEVKDGVCTCRCFVGWEGYDCSTSVKY</sequence>
<feature type="signal peptide" evidence="4">
    <location>
        <begin position="1"/>
        <end position="24"/>
    </location>
</feature>
<dbReference type="PRINTS" id="PR00846">
    <property type="entry name" value="GLHYDRLASE56"/>
</dbReference>
<reference evidence="6" key="1">
    <citation type="submission" date="2015-02" db="EMBL/GenBank/DDBJ databases">
        <title>Genome sequencing for Strongylocentrotus purpuratus.</title>
        <authorList>
            <person name="Murali S."/>
            <person name="Liu Y."/>
            <person name="Vee V."/>
            <person name="English A."/>
            <person name="Wang M."/>
            <person name="Skinner E."/>
            <person name="Han Y."/>
            <person name="Muzny D.M."/>
            <person name="Worley K.C."/>
            <person name="Gibbs R.A."/>
        </authorList>
    </citation>
    <scope>NUCLEOTIDE SEQUENCE</scope>
</reference>
<protein>
    <recommendedName>
        <fullName evidence="3">Hyaluronidase</fullName>
        <ecNumber evidence="3">3.2.1.35</ecNumber>
    </recommendedName>
</protein>
<proteinExistence type="inferred from homology"/>
<organism evidence="5 6">
    <name type="scientific">Strongylocentrotus purpuratus</name>
    <name type="common">Purple sea urchin</name>
    <dbReference type="NCBI Taxonomy" id="7668"/>
    <lineage>
        <taxon>Eukaryota</taxon>
        <taxon>Metazoa</taxon>
        <taxon>Echinodermata</taxon>
        <taxon>Eleutherozoa</taxon>
        <taxon>Echinozoa</taxon>
        <taxon>Echinoidea</taxon>
        <taxon>Euechinoidea</taxon>
        <taxon>Echinacea</taxon>
        <taxon>Camarodonta</taxon>
        <taxon>Echinidea</taxon>
        <taxon>Strongylocentrotidae</taxon>
        <taxon>Strongylocentrotus</taxon>
    </lineage>
</organism>
<dbReference type="GO" id="GO:0004415">
    <property type="term" value="F:hyalurononglucosaminidase activity"/>
    <property type="evidence" value="ECO:0007669"/>
    <property type="project" value="UniProtKB-UniRule"/>
</dbReference>
<evidence type="ECO:0000256" key="3">
    <source>
        <dbReference type="RuleBase" id="RU610713"/>
    </source>
</evidence>
<dbReference type="Pfam" id="PF01630">
    <property type="entry name" value="Glyco_hydro_56"/>
    <property type="match status" value="1"/>
</dbReference>
<dbReference type="KEGG" id="spu:575967"/>
<dbReference type="PANTHER" id="PTHR11769:SF35">
    <property type="entry name" value="HYALURONIDASE"/>
    <property type="match status" value="1"/>
</dbReference>
<dbReference type="InterPro" id="IPR018155">
    <property type="entry name" value="Hyaluronidase"/>
</dbReference>
<comment type="catalytic activity">
    <reaction evidence="3">
        <text>Random hydrolysis of (1-&gt;4)-linkages between N-acetyl-beta-D-glucosamine and D-glucuronate residues in hyaluronate.</text>
        <dbReference type="EC" id="3.2.1.35"/>
    </reaction>
</comment>
<comment type="similarity">
    <text evidence="1 3">Belongs to the glycosyl hydrolase 56 family.</text>
</comment>
<feature type="chain" id="PRO_5029590448" description="Hyaluronidase" evidence="4">
    <location>
        <begin position="25"/>
        <end position="447"/>
    </location>
</feature>
<keyword evidence="4" id="KW-0732">Signal</keyword>
<keyword evidence="6" id="KW-1185">Reference proteome</keyword>
<dbReference type="InterPro" id="IPR013785">
    <property type="entry name" value="Aldolase_TIM"/>
</dbReference>
<name>A0A7M7HCN9_STRPU</name>
<evidence type="ECO:0000256" key="1">
    <source>
        <dbReference type="ARBA" id="ARBA00008871"/>
    </source>
</evidence>
<dbReference type="PANTHER" id="PTHR11769">
    <property type="entry name" value="HYALURONIDASE"/>
    <property type="match status" value="1"/>
</dbReference>
<dbReference type="GO" id="GO:0005975">
    <property type="term" value="P:carbohydrate metabolic process"/>
    <property type="evidence" value="ECO:0007669"/>
    <property type="project" value="InterPro"/>
</dbReference>
<evidence type="ECO:0000256" key="2">
    <source>
        <dbReference type="ARBA" id="ARBA00023157"/>
    </source>
</evidence>
<keyword evidence="3" id="KW-0326">Glycosidase</keyword>